<dbReference type="GO" id="GO:0005737">
    <property type="term" value="C:cytoplasm"/>
    <property type="evidence" value="ECO:0007669"/>
    <property type="project" value="TreeGrafter"/>
</dbReference>
<evidence type="ECO:0000256" key="2">
    <source>
        <dbReference type="ARBA" id="ARBA00012513"/>
    </source>
</evidence>
<feature type="domain" description="Protein kinase" evidence="13">
    <location>
        <begin position="153"/>
        <end position="394"/>
    </location>
</feature>
<dbReference type="GO" id="GO:0005524">
    <property type="term" value="F:ATP binding"/>
    <property type="evidence" value="ECO:0007669"/>
    <property type="project" value="UniProtKB-UniRule"/>
</dbReference>
<dbReference type="SMART" id="SM00220">
    <property type="entry name" value="S_TKc"/>
    <property type="match status" value="1"/>
</dbReference>
<comment type="similarity">
    <text evidence="1">Belongs to the protein kinase superfamily. CAMK Ser/Thr protein kinase family. PIM subfamily.</text>
</comment>
<feature type="compositionally biased region" description="Low complexity" evidence="12">
    <location>
        <begin position="123"/>
        <end position="141"/>
    </location>
</feature>
<dbReference type="Pfam" id="PF00069">
    <property type="entry name" value="Pkinase"/>
    <property type="match status" value="1"/>
</dbReference>
<reference evidence="14 15" key="1">
    <citation type="submission" date="2019-03" db="EMBL/GenBank/DDBJ databases">
        <title>First draft genome of Liparis tanakae, snailfish: a comprehensive survey of snailfish specific genes.</title>
        <authorList>
            <person name="Kim W."/>
            <person name="Song I."/>
            <person name="Jeong J.-H."/>
            <person name="Kim D."/>
            <person name="Kim S."/>
            <person name="Ryu S."/>
            <person name="Song J.Y."/>
            <person name="Lee S.K."/>
        </authorList>
    </citation>
    <scope>NUCLEOTIDE SEQUENCE [LARGE SCALE GENOMIC DNA]</scope>
    <source>
        <tissue evidence="14">Muscle</tissue>
    </source>
</reference>
<dbReference type="InterPro" id="IPR000719">
    <property type="entry name" value="Prot_kinase_dom"/>
</dbReference>
<dbReference type="InterPro" id="IPR017441">
    <property type="entry name" value="Protein_kinase_ATP_BS"/>
</dbReference>
<keyword evidence="7 10" id="KW-0067">ATP-binding</keyword>
<sequence length="395" mass="43975">MTSFVEHSDCTTQPNHRLGTDCKVTKTSTIMNHPKSPRQRRRCAGEPADPKRTKRKPCTKKKAGTDSETPGKKRRGGTANSSEPASVSAESLKEAEKKAGAEQPPAAETPGRTRKESDRDLSEISGSTSSSQQNDGSTSISFTNRRPKFEDAYLQLKKLGQGGFGSVYAGKRISDNLPVAIKRIPKADVESRPLVSDDSAPTVNTIVQLHWYDLDQEVLLIMERPVPCVDLLTYLYNNDGPLSEDQAKEIMKQLVEAAIKMLSDKVFHRDIKTENILVETTPDGPRVRIIDFGCGCFVKKRTYYDYSGTSAYTPPEFYSTGRYAAGPTTVWQLGALLFELLDGHKQFITSEFLGKKINLNSELSQDCHNLLKMCLAINPRGRATLKQMQLHPWFK</sequence>
<accession>A0A4Z2ILD0</accession>
<evidence type="ECO:0000256" key="1">
    <source>
        <dbReference type="ARBA" id="ARBA00005505"/>
    </source>
</evidence>
<comment type="caution">
    <text evidence="14">The sequence shown here is derived from an EMBL/GenBank/DDBJ whole genome shotgun (WGS) entry which is preliminary data.</text>
</comment>
<dbReference type="PROSITE" id="PS00108">
    <property type="entry name" value="PROTEIN_KINASE_ST"/>
    <property type="match status" value="1"/>
</dbReference>
<dbReference type="GO" id="GO:0043066">
    <property type="term" value="P:negative regulation of apoptotic process"/>
    <property type="evidence" value="ECO:0007669"/>
    <property type="project" value="TreeGrafter"/>
</dbReference>
<evidence type="ECO:0000313" key="15">
    <source>
        <dbReference type="Proteomes" id="UP000314294"/>
    </source>
</evidence>
<evidence type="ECO:0000313" key="14">
    <source>
        <dbReference type="EMBL" id="TNN78706.1"/>
    </source>
</evidence>
<feature type="compositionally biased region" description="Basic and acidic residues" evidence="12">
    <location>
        <begin position="111"/>
        <end position="122"/>
    </location>
</feature>
<dbReference type="InterPro" id="IPR008271">
    <property type="entry name" value="Ser/Thr_kinase_AS"/>
</dbReference>
<feature type="compositionally biased region" description="Basic and acidic residues" evidence="12">
    <location>
        <begin position="91"/>
        <end position="100"/>
    </location>
</feature>
<feature type="binding site" evidence="10">
    <location>
        <position position="182"/>
    </location>
    <ligand>
        <name>ATP</name>
        <dbReference type="ChEBI" id="CHEBI:30616"/>
    </ligand>
</feature>
<dbReference type="Gene3D" id="1.10.510.10">
    <property type="entry name" value="Transferase(Phosphotransferase) domain 1"/>
    <property type="match status" value="1"/>
</dbReference>
<dbReference type="SUPFAM" id="SSF56112">
    <property type="entry name" value="Protein kinase-like (PK-like)"/>
    <property type="match status" value="1"/>
</dbReference>
<keyword evidence="6 14" id="KW-0418">Kinase</keyword>
<dbReference type="AlphaFoldDB" id="A0A4Z2ILD0"/>
<feature type="compositionally biased region" description="Basic residues" evidence="12">
    <location>
        <begin position="52"/>
        <end position="62"/>
    </location>
</feature>
<dbReference type="EC" id="2.7.11.1" evidence="2"/>
<feature type="compositionally biased region" description="Polar residues" evidence="12">
    <location>
        <begin position="78"/>
        <end position="89"/>
    </location>
</feature>
<keyword evidence="15" id="KW-1185">Reference proteome</keyword>
<dbReference type="PROSITE" id="PS50011">
    <property type="entry name" value="PROTEIN_KINASE_DOM"/>
    <property type="match status" value="1"/>
</dbReference>
<protein>
    <recommendedName>
        <fullName evidence="2">non-specific serine/threonine protein kinase</fullName>
        <ecNumber evidence="2">2.7.11.1</ecNumber>
    </recommendedName>
</protein>
<evidence type="ECO:0000256" key="3">
    <source>
        <dbReference type="ARBA" id="ARBA00022527"/>
    </source>
</evidence>
<evidence type="ECO:0000256" key="5">
    <source>
        <dbReference type="ARBA" id="ARBA00022741"/>
    </source>
</evidence>
<feature type="compositionally biased region" description="Polar residues" evidence="12">
    <location>
        <begin position="1"/>
        <end position="15"/>
    </location>
</feature>
<dbReference type="EMBL" id="SRLO01000071">
    <property type="protein sequence ID" value="TNN78706.1"/>
    <property type="molecule type" value="Genomic_DNA"/>
</dbReference>
<evidence type="ECO:0000256" key="9">
    <source>
        <dbReference type="ARBA" id="ARBA00048679"/>
    </source>
</evidence>
<dbReference type="GO" id="GO:0007346">
    <property type="term" value="P:regulation of mitotic cell cycle"/>
    <property type="evidence" value="ECO:0007669"/>
    <property type="project" value="TreeGrafter"/>
</dbReference>
<dbReference type="InterPro" id="IPR051138">
    <property type="entry name" value="PIM_Ser/Thr_kinase"/>
</dbReference>
<gene>
    <name evidence="14" type="primary">pim2_1</name>
    <name evidence="14" type="ORF">EYF80_011110</name>
</gene>
<name>A0A4Z2ILD0_9TELE</name>
<dbReference type="GO" id="GO:0004674">
    <property type="term" value="F:protein serine/threonine kinase activity"/>
    <property type="evidence" value="ECO:0007669"/>
    <property type="project" value="UniProtKB-KW"/>
</dbReference>
<evidence type="ECO:0000256" key="7">
    <source>
        <dbReference type="ARBA" id="ARBA00022840"/>
    </source>
</evidence>
<comment type="catalytic activity">
    <reaction evidence="9">
        <text>L-seryl-[protein] + ATP = O-phospho-L-seryl-[protein] + ADP + H(+)</text>
        <dbReference type="Rhea" id="RHEA:17989"/>
        <dbReference type="Rhea" id="RHEA-COMP:9863"/>
        <dbReference type="Rhea" id="RHEA-COMP:11604"/>
        <dbReference type="ChEBI" id="CHEBI:15378"/>
        <dbReference type="ChEBI" id="CHEBI:29999"/>
        <dbReference type="ChEBI" id="CHEBI:30616"/>
        <dbReference type="ChEBI" id="CHEBI:83421"/>
        <dbReference type="ChEBI" id="CHEBI:456216"/>
        <dbReference type="EC" id="2.7.11.1"/>
    </reaction>
</comment>
<dbReference type="OrthoDB" id="8596411at2759"/>
<evidence type="ECO:0000256" key="10">
    <source>
        <dbReference type="PROSITE-ProRule" id="PRU10141"/>
    </source>
</evidence>
<dbReference type="PROSITE" id="PS00107">
    <property type="entry name" value="PROTEIN_KINASE_ATP"/>
    <property type="match status" value="1"/>
</dbReference>
<dbReference type="Proteomes" id="UP000314294">
    <property type="component" value="Unassembled WGS sequence"/>
</dbReference>
<proteinExistence type="inferred from homology"/>
<dbReference type="PANTHER" id="PTHR22984">
    <property type="entry name" value="SERINE/THREONINE-PROTEIN KINASE PIM"/>
    <property type="match status" value="1"/>
</dbReference>
<keyword evidence="3 11" id="KW-0723">Serine/threonine-protein kinase</keyword>
<evidence type="ECO:0000256" key="4">
    <source>
        <dbReference type="ARBA" id="ARBA00022679"/>
    </source>
</evidence>
<evidence type="ECO:0000256" key="6">
    <source>
        <dbReference type="ARBA" id="ARBA00022777"/>
    </source>
</evidence>
<organism evidence="14 15">
    <name type="scientific">Liparis tanakae</name>
    <name type="common">Tanaka's snailfish</name>
    <dbReference type="NCBI Taxonomy" id="230148"/>
    <lineage>
        <taxon>Eukaryota</taxon>
        <taxon>Metazoa</taxon>
        <taxon>Chordata</taxon>
        <taxon>Craniata</taxon>
        <taxon>Vertebrata</taxon>
        <taxon>Euteleostomi</taxon>
        <taxon>Actinopterygii</taxon>
        <taxon>Neopterygii</taxon>
        <taxon>Teleostei</taxon>
        <taxon>Neoteleostei</taxon>
        <taxon>Acanthomorphata</taxon>
        <taxon>Eupercaria</taxon>
        <taxon>Perciformes</taxon>
        <taxon>Cottioidei</taxon>
        <taxon>Cottales</taxon>
        <taxon>Liparidae</taxon>
        <taxon>Liparis</taxon>
    </lineage>
</organism>
<evidence type="ECO:0000256" key="12">
    <source>
        <dbReference type="SAM" id="MobiDB-lite"/>
    </source>
</evidence>
<comment type="catalytic activity">
    <reaction evidence="8">
        <text>L-threonyl-[protein] + ATP = O-phospho-L-threonyl-[protein] + ADP + H(+)</text>
        <dbReference type="Rhea" id="RHEA:46608"/>
        <dbReference type="Rhea" id="RHEA-COMP:11060"/>
        <dbReference type="Rhea" id="RHEA-COMP:11605"/>
        <dbReference type="ChEBI" id="CHEBI:15378"/>
        <dbReference type="ChEBI" id="CHEBI:30013"/>
        <dbReference type="ChEBI" id="CHEBI:30616"/>
        <dbReference type="ChEBI" id="CHEBI:61977"/>
        <dbReference type="ChEBI" id="CHEBI:456216"/>
        <dbReference type="EC" id="2.7.11.1"/>
    </reaction>
</comment>
<dbReference type="Gene3D" id="3.30.200.20">
    <property type="entry name" value="Phosphorylase Kinase, domain 1"/>
    <property type="match status" value="1"/>
</dbReference>
<keyword evidence="5 10" id="KW-0547">Nucleotide-binding</keyword>
<evidence type="ECO:0000259" key="13">
    <source>
        <dbReference type="PROSITE" id="PS50011"/>
    </source>
</evidence>
<evidence type="ECO:0000256" key="11">
    <source>
        <dbReference type="RuleBase" id="RU000304"/>
    </source>
</evidence>
<dbReference type="InterPro" id="IPR011009">
    <property type="entry name" value="Kinase-like_dom_sf"/>
</dbReference>
<feature type="region of interest" description="Disordered" evidence="12">
    <location>
        <begin position="1"/>
        <end position="143"/>
    </location>
</feature>
<dbReference type="PANTHER" id="PTHR22984:SF11">
    <property type="entry name" value="AURORA KINASE-RELATED"/>
    <property type="match status" value="1"/>
</dbReference>
<keyword evidence="4" id="KW-0808">Transferase</keyword>
<evidence type="ECO:0000256" key="8">
    <source>
        <dbReference type="ARBA" id="ARBA00047899"/>
    </source>
</evidence>